<organism evidence="2 3">
    <name type="scientific">Canavalia gladiata</name>
    <name type="common">Sword bean</name>
    <name type="synonym">Dolichos gladiatus</name>
    <dbReference type="NCBI Taxonomy" id="3824"/>
    <lineage>
        <taxon>Eukaryota</taxon>
        <taxon>Viridiplantae</taxon>
        <taxon>Streptophyta</taxon>
        <taxon>Embryophyta</taxon>
        <taxon>Tracheophyta</taxon>
        <taxon>Spermatophyta</taxon>
        <taxon>Magnoliopsida</taxon>
        <taxon>eudicotyledons</taxon>
        <taxon>Gunneridae</taxon>
        <taxon>Pentapetalae</taxon>
        <taxon>rosids</taxon>
        <taxon>fabids</taxon>
        <taxon>Fabales</taxon>
        <taxon>Fabaceae</taxon>
        <taxon>Papilionoideae</taxon>
        <taxon>50 kb inversion clade</taxon>
        <taxon>NPAAA clade</taxon>
        <taxon>indigoferoid/millettioid clade</taxon>
        <taxon>Phaseoleae</taxon>
        <taxon>Canavalia</taxon>
    </lineage>
</organism>
<keyword evidence="1" id="KW-0732">Signal</keyword>
<proteinExistence type="predicted"/>
<evidence type="ECO:0000313" key="3">
    <source>
        <dbReference type="Proteomes" id="UP001367508"/>
    </source>
</evidence>
<gene>
    <name evidence="2" type="ORF">VNO77_03235</name>
</gene>
<accession>A0AAN9R7Y6</accession>
<name>A0AAN9R7Y6_CANGL</name>
<comment type="caution">
    <text evidence="2">The sequence shown here is derived from an EMBL/GenBank/DDBJ whole genome shotgun (WGS) entry which is preliminary data.</text>
</comment>
<dbReference type="EMBL" id="JAYMYQ010000001">
    <property type="protein sequence ID" value="KAK7361189.1"/>
    <property type="molecule type" value="Genomic_DNA"/>
</dbReference>
<reference evidence="2 3" key="1">
    <citation type="submission" date="2024-01" db="EMBL/GenBank/DDBJ databases">
        <title>The genomes of 5 underutilized Papilionoideae crops provide insights into root nodulation and disease resistanc.</title>
        <authorList>
            <person name="Jiang F."/>
        </authorList>
    </citation>
    <scope>NUCLEOTIDE SEQUENCE [LARGE SCALE GENOMIC DNA]</scope>
    <source>
        <strain evidence="2">LVBAO_FW01</strain>
        <tissue evidence="2">Leaves</tissue>
    </source>
</reference>
<feature type="chain" id="PRO_5042916430" evidence="1">
    <location>
        <begin position="23"/>
        <end position="98"/>
    </location>
</feature>
<protein>
    <submittedName>
        <fullName evidence="2">Uncharacterized protein</fullName>
    </submittedName>
</protein>
<dbReference type="Proteomes" id="UP001367508">
    <property type="component" value="Unassembled WGS sequence"/>
</dbReference>
<evidence type="ECO:0000313" key="2">
    <source>
        <dbReference type="EMBL" id="KAK7361189.1"/>
    </source>
</evidence>
<dbReference type="AlphaFoldDB" id="A0AAN9R7Y6"/>
<sequence length="98" mass="10728">MERKKPIMIIVKVVLCVKNCFGCTKVWVDHGIELSQNLNPKVANTTLVGVSNLDGKEGFTNASSFSLFVILPAHLHDAFPVKSSLCQGSQSQLMHQCV</sequence>
<keyword evidence="3" id="KW-1185">Reference proteome</keyword>
<feature type="signal peptide" evidence="1">
    <location>
        <begin position="1"/>
        <end position="22"/>
    </location>
</feature>
<evidence type="ECO:0000256" key="1">
    <source>
        <dbReference type="SAM" id="SignalP"/>
    </source>
</evidence>